<gene>
    <name evidence="1" type="ORF">Bpfe_013524</name>
</gene>
<reference evidence="1" key="1">
    <citation type="journal article" date="2023" name="PLoS Negl. Trop. Dis.">
        <title>A genome sequence for Biomphalaria pfeifferi, the major vector snail for the human-infecting parasite Schistosoma mansoni.</title>
        <authorList>
            <person name="Bu L."/>
            <person name="Lu L."/>
            <person name="Laidemitt M.R."/>
            <person name="Zhang S.M."/>
            <person name="Mutuku M."/>
            <person name="Mkoji G."/>
            <person name="Steinauer M."/>
            <person name="Loker E.S."/>
        </authorList>
    </citation>
    <scope>NUCLEOTIDE SEQUENCE</scope>
    <source>
        <strain evidence="1">KasaAsao</strain>
    </source>
</reference>
<protein>
    <submittedName>
        <fullName evidence="1">Uncharacterized protein</fullName>
    </submittedName>
</protein>
<dbReference type="EMBL" id="JASAOG010000057">
    <property type="protein sequence ID" value="KAK0057160.1"/>
    <property type="molecule type" value="Genomic_DNA"/>
</dbReference>
<name>A0AAD8BM92_BIOPF</name>
<feature type="non-terminal residue" evidence="1">
    <location>
        <position position="1"/>
    </location>
</feature>
<accession>A0AAD8BM92</accession>
<comment type="caution">
    <text evidence="1">The sequence shown here is derived from an EMBL/GenBank/DDBJ whole genome shotgun (WGS) entry which is preliminary data.</text>
</comment>
<evidence type="ECO:0000313" key="2">
    <source>
        <dbReference type="Proteomes" id="UP001233172"/>
    </source>
</evidence>
<proteinExistence type="predicted"/>
<dbReference type="Proteomes" id="UP001233172">
    <property type="component" value="Unassembled WGS sequence"/>
</dbReference>
<evidence type="ECO:0000313" key="1">
    <source>
        <dbReference type="EMBL" id="KAK0057160.1"/>
    </source>
</evidence>
<keyword evidence="2" id="KW-1185">Reference proteome</keyword>
<organism evidence="1 2">
    <name type="scientific">Biomphalaria pfeifferi</name>
    <name type="common">Bloodfluke planorb</name>
    <name type="synonym">Freshwater snail</name>
    <dbReference type="NCBI Taxonomy" id="112525"/>
    <lineage>
        <taxon>Eukaryota</taxon>
        <taxon>Metazoa</taxon>
        <taxon>Spiralia</taxon>
        <taxon>Lophotrochozoa</taxon>
        <taxon>Mollusca</taxon>
        <taxon>Gastropoda</taxon>
        <taxon>Heterobranchia</taxon>
        <taxon>Euthyneura</taxon>
        <taxon>Panpulmonata</taxon>
        <taxon>Hygrophila</taxon>
        <taxon>Lymnaeoidea</taxon>
        <taxon>Planorbidae</taxon>
        <taxon>Biomphalaria</taxon>
    </lineage>
</organism>
<dbReference type="AlphaFoldDB" id="A0AAD8BM92"/>
<reference evidence="1" key="2">
    <citation type="submission" date="2023-04" db="EMBL/GenBank/DDBJ databases">
        <authorList>
            <person name="Bu L."/>
            <person name="Lu L."/>
            <person name="Laidemitt M.R."/>
            <person name="Zhang S.M."/>
            <person name="Mutuku M."/>
            <person name="Mkoji G."/>
            <person name="Steinauer M."/>
            <person name="Loker E.S."/>
        </authorList>
    </citation>
    <scope>NUCLEOTIDE SEQUENCE</scope>
    <source>
        <strain evidence="1">KasaAsao</strain>
        <tissue evidence="1">Whole Snail</tissue>
    </source>
</reference>
<feature type="non-terminal residue" evidence="1">
    <location>
        <position position="52"/>
    </location>
</feature>
<sequence>TQLTHSTMLTSELTTTSTESIKAVCTPTPQKNLDEIDNDCDGFIDEETVNGK</sequence>